<dbReference type="Proteomes" id="UP000240883">
    <property type="component" value="Unassembled WGS sequence"/>
</dbReference>
<sequence length="406" mass="45264">MGIIRDYHIAVPVAKIERLQQKLELADLPDELEGADRNYGSRLEDVRSLVEYWKTQFRWRDVEGRLNKLPNFATPISIDGFDTVNVHFLHRRSSVKSAIPLVFAHGWPGSFYEVTKLLPILDDVEKRGGPAFHVVAPSLPNFGFSSGIKKPGFGIKQYAETCHKLMLALGYKQYVSQGGDWGSTITRVMGQLYSDHLKASHLNLVASLPPGPTSPFAFISFLFRHALKLYTPAEKAGLERTMELQKSGMGYYALQTTRPQTVGYSLADSPVGLLGWMYEKLHDWTDDYDWTPEEVCTWVSLYWFSTAGPAASIRIYYESTRGEFPARAGGFVPNVKLGLAYFPEEIANLPRAWGYGLGPVVHVQENQRGGHFACWEQPEGIAGDLQIMFSRGGGAYGAVEGAPGYD</sequence>
<dbReference type="InterPro" id="IPR029058">
    <property type="entry name" value="AB_hydrolase_fold"/>
</dbReference>
<dbReference type="PANTHER" id="PTHR21661:SF35">
    <property type="entry name" value="EPOXIDE HYDROLASE"/>
    <property type="match status" value="1"/>
</dbReference>
<dbReference type="GO" id="GO:0097176">
    <property type="term" value="P:epoxide metabolic process"/>
    <property type="evidence" value="ECO:0007669"/>
    <property type="project" value="TreeGrafter"/>
</dbReference>
<evidence type="ECO:0000256" key="1">
    <source>
        <dbReference type="ARBA" id="ARBA00010088"/>
    </source>
</evidence>
<dbReference type="PIRSF" id="PIRSF001112">
    <property type="entry name" value="Epoxide_hydrolase"/>
    <property type="match status" value="1"/>
</dbReference>
<evidence type="ECO:0000256" key="4">
    <source>
        <dbReference type="PIRSR" id="PIRSR001112-1"/>
    </source>
</evidence>
<evidence type="ECO:0000313" key="6">
    <source>
        <dbReference type="EMBL" id="PSN61566.1"/>
    </source>
</evidence>
<dbReference type="GO" id="GO:0004301">
    <property type="term" value="F:epoxide hydrolase activity"/>
    <property type="evidence" value="ECO:0007669"/>
    <property type="project" value="TreeGrafter"/>
</dbReference>
<protein>
    <submittedName>
        <fullName evidence="6">Alpha/beta-hydrolase</fullName>
    </submittedName>
</protein>
<feature type="active site" description="Proton donor" evidence="4">
    <location>
        <position position="316"/>
    </location>
</feature>
<keyword evidence="2" id="KW-0058">Aromatic hydrocarbons catabolism</keyword>
<dbReference type="OrthoDB" id="7130006at2759"/>
<dbReference type="STRING" id="1448308.A0A2T2N8K0"/>
<dbReference type="SUPFAM" id="SSF53474">
    <property type="entry name" value="alpha/beta-Hydrolases"/>
    <property type="match status" value="1"/>
</dbReference>
<dbReference type="PANTHER" id="PTHR21661">
    <property type="entry name" value="EPOXIDE HYDROLASE 1-RELATED"/>
    <property type="match status" value="1"/>
</dbReference>
<evidence type="ECO:0000313" key="7">
    <source>
        <dbReference type="Proteomes" id="UP000240883"/>
    </source>
</evidence>
<feature type="domain" description="Epoxide hydrolase N-terminal" evidence="5">
    <location>
        <begin position="4"/>
        <end position="114"/>
    </location>
</feature>
<dbReference type="InterPro" id="IPR016292">
    <property type="entry name" value="Epoxide_hydrolase"/>
</dbReference>
<dbReference type="AlphaFoldDB" id="A0A2T2N8K0"/>
<evidence type="ECO:0000256" key="2">
    <source>
        <dbReference type="ARBA" id="ARBA00022797"/>
    </source>
</evidence>
<gene>
    <name evidence="6" type="ORF">BS50DRAFT_578522</name>
</gene>
<name>A0A2T2N8K0_CORCC</name>
<dbReference type="Pfam" id="PF06441">
    <property type="entry name" value="EHN"/>
    <property type="match status" value="1"/>
</dbReference>
<feature type="active site" description="Nucleophile" evidence="4">
    <location>
        <position position="180"/>
    </location>
</feature>
<accession>A0A2T2N8K0</accession>
<organism evidence="6 7">
    <name type="scientific">Corynespora cassiicola Philippines</name>
    <dbReference type="NCBI Taxonomy" id="1448308"/>
    <lineage>
        <taxon>Eukaryota</taxon>
        <taxon>Fungi</taxon>
        <taxon>Dikarya</taxon>
        <taxon>Ascomycota</taxon>
        <taxon>Pezizomycotina</taxon>
        <taxon>Dothideomycetes</taxon>
        <taxon>Pleosporomycetidae</taxon>
        <taxon>Pleosporales</taxon>
        <taxon>Corynesporascaceae</taxon>
        <taxon>Corynespora</taxon>
    </lineage>
</organism>
<dbReference type="Gene3D" id="3.40.50.1820">
    <property type="entry name" value="alpha/beta hydrolase"/>
    <property type="match status" value="1"/>
</dbReference>
<dbReference type="PRINTS" id="PR00412">
    <property type="entry name" value="EPOXHYDRLASE"/>
</dbReference>
<dbReference type="InterPro" id="IPR000639">
    <property type="entry name" value="Epox_hydrolase-like"/>
</dbReference>
<dbReference type="InterPro" id="IPR010497">
    <property type="entry name" value="Epoxide_hydro_N"/>
</dbReference>
<proteinExistence type="inferred from homology"/>
<feature type="active site" description="Proton acceptor" evidence="4">
    <location>
        <position position="371"/>
    </location>
</feature>
<reference evidence="6 7" key="1">
    <citation type="journal article" date="2018" name="Front. Microbiol.">
        <title>Genome-Wide Analysis of Corynespora cassiicola Leaf Fall Disease Putative Effectors.</title>
        <authorList>
            <person name="Lopez D."/>
            <person name="Ribeiro S."/>
            <person name="Label P."/>
            <person name="Fumanal B."/>
            <person name="Venisse J.S."/>
            <person name="Kohler A."/>
            <person name="de Oliveira R.R."/>
            <person name="Labutti K."/>
            <person name="Lipzen A."/>
            <person name="Lail K."/>
            <person name="Bauer D."/>
            <person name="Ohm R.A."/>
            <person name="Barry K.W."/>
            <person name="Spatafora J."/>
            <person name="Grigoriev I.V."/>
            <person name="Martin F.M."/>
            <person name="Pujade-Renaud V."/>
        </authorList>
    </citation>
    <scope>NUCLEOTIDE SEQUENCE [LARGE SCALE GENOMIC DNA]</scope>
    <source>
        <strain evidence="6 7">Philippines</strain>
    </source>
</reference>
<dbReference type="EMBL" id="KZ678144">
    <property type="protein sequence ID" value="PSN61566.1"/>
    <property type="molecule type" value="Genomic_DNA"/>
</dbReference>
<keyword evidence="3 6" id="KW-0378">Hydrolase</keyword>
<evidence type="ECO:0000256" key="3">
    <source>
        <dbReference type="ARBA" id="ARBA00022801"/>
    </source>
</evidence>
<keyword evidence="7" id="KW-1185">Reference proteome</keyword>
<comment type="similarity">
    <text evidence="1">Belongs to the peptidase S33 family.</text>
</comment>
<evidence type="ECO:0000259" key="5">
    <source>
        <dbReference type="Pfam" id="PF06441"/>
    </source>
</evidence>